<feature type="domain" description="Mycothiol-dependent maleylpyruvate isomerase metal-binding" evidence="1">
    <location>
        <begin position="17"/>
        <end position="152"/>
    </location>
</feature>
<dbReference type="NCBIfam" id="TIGR03083">
    <property type="entry name" value="maleylpyruvate isomerase family mycothiol-dependent enzyme"/>
    <property type="match status" value="1"/>
</dbReference>
<gene>
    <name evidence="2" type="ORF">J2S43_004130</name>
</gene>
<comment type="caution">
    <text evidence="2">The sequence shown here is derived from an EMBL/GenBank/DDBJ whole genome shotgun (WGS) entry which is preliminary data.</text>
</comment>
<sequence>MGRMQMSTAADSVIAVLRAGHDELTAFVGRLSPDDLTRRSAADEWTVAQVLSHLGSGAEIHLATVAAGRDGTPAPDQDFNKGVWARWDAMTPAEQAAGVVESNGRLIEMFEALDETQRADVRVVFGWLPAPVDVATSARLRLSEFALHQWDAVAALDPRARVRADAVPQLLDHVSRMFGFLGRTAPLNGAEHHLAVHLTGPDRSFGLRLGDSIEVTETPAEPSGTLTLPAEAWLRLLYGRFKPGYDSDEVTVTGPLGLDDLRRVFPGF</sequence>
<dbReference type="RefSeq" id="WP_306831585.1">
    <property type="nucleotide sequence ID" value="NZ_JAUSRA010000001.1"/>
</dbReference>
<dbReference type="InterPro" id="IPR024344">
    <property type="entry name" value="MDMPI_metal-binding"/>
</dbReference>
<organism evidence="2 3">
    <name type="scientific">Catenuloplanes nepalensis</name>
    <dbReference type="NCBI Taxonomy" id="587533"/>
    <lineage>
        <taxon>Bacteria</taxon>
        <taxon>Bacillati</taxon>
        <taxon>Actinomycetota</taxon>
        <taxon>Actinomycetes</taxon>
        <taxon>Micromonosporales</taxon>
        <taxon>Micromonosporaceae</taxon>
        <taxon>Catenuloplanes</taxon>
    </lineage>
</organism>
<proteinExistence type="predicted"/>
<dbReference type="Proteomes" id="UP001240984">
    <property type="component" value="Unassembled WGS sequence"/>
</dbReference>
<dbReference type="SUPFAM" id="SSF109854">
    <property type="entry name" value="DinB/YfiT-like putative metalloenzymes"/>
    <property type="match status" value="1"/>
</dbReference>
<dbReference type="InterPro" id="IPR017517">
    <property type="entry name" value="Maleyloyr_isom"/>
</dbReference>
<evidence type="ECO:0000313" key="3">
    <source>
        <dbReference type="Proteomes" id="UP001240984"/>
    </source>
</evidence>
<dbReference type="EMBL" id="JAUSRA010000001">
    <property type="protein sequence ID" value="MDP9795618.1"/>
    <property type="molecule type" value="Genomic_DNA"/>
</dbReference>
<name>A0ABT9MWL2_9ACTN</name>
<dbReference type="Gene3D" id="1.20.120.450">
    <property type="entry name" value="dinb family like domain"/>
    <property type="match status" value="1"/>
</dbReference>
<keyword evidence="3" id="KW-1185">Reference proteome</keyword>
<evidence type="ECO:0000313" key="2">
    <source>
        <dbReference type="EMBL" id="MDP9795618.1"/>
    </source>
</evidence>
<reference evidence="2 3" key="1">
    <citation type="submission" date="2023-07" db="EMBL/GenBank/DDBJ databases">
        <title>Sequencing the genomes of 1000 actinobacteria strains.</title>
        <authorList>
            <person name="Klenk H.-P."/>
        </authorList>
    </citation>
    <scope>NUCLEOTIDE SEQUENCE [LARGE SCALE GENOMIC DNA]</scope>
    <source>
        <strain evidence="2 3">DSM 44710</strain>
    </source>
</reference>
<evidence type="ECO:0000259" key="1">
    <source>
        <dbReference type="Pfam" id="PF11716"/>
    </source>
</evidence>
<accession>A0ABT9MWL2</accession>
<protein>
    <submittedName>
        <fullName evidence="2">Uncharacterized protein (TIGR03083 family)</fullName>
    </submittedName>
</protein>
<dbReference type="Pfam" id="PF11716">
    <property type="entry name" value="MDMPI_N"/>
    <property type="match status" value="1"/>
</dbReference>
<dbReference type="InterPro" id="IPR034660">
    <property type="entry name" value="DinB/YfiT-like"/>
</dbReference>